<name>A0AA40C7S1_9PEZI</name>
<accession>A0AA40C7S1</accession>
<protein>
    <submittedName>
        <fullName evidence="1">Uncharacterized protein</fullName>
    </submittedName>
</protein>
<organism evidence="1 2">
    <name type="scientific">Immersiella caudata</name>
    <dbReference type="NCBI Taxonomy" id="314043"/>
    <lineage>
        <taxon>Eukaryota</taxon>
        <taxon>Fungi</taxon>
        <taxon>Dikarya</taxon>
        <taxon>Ascomycota</taxon>
        <taxon>Pezizomycotina</taxon>
        <taxon>Sordariomycetes</taxon>
        <taxon>Sordariomycetidae</taxon>
        <taxon>Sordariales</taxon>
        <taxon>Lasiosphaeriaceae</taxon>
        <taxon>Immersiella</taxon>
    </lineage>
</organism>
<keyword evidence="2" id="KW-1185">Reference proteome</keyword>
<evidence type="ECO:0000313" key="1">
    <source>
        <dbReference type="EMBL" id="KAK0627338.1"/>
    </source>
</evidence>
<gene>
    <name evidence="1" type="ORF">B0T14DRAFT_512448</name>
</gene>
<sequence>MVNFQGNIAAARERWHREGVKGTRWVPLLKSYKKHRCKETVDKVSTCSGSAQRYPSTTTCRPGWSSSRYWLISF</sequence>
<dbReference type="AlphaFoldDB" id="A0AA40C7S1"/>
<evidence type="ECO:0000313" key="2">
    <source>
        <dbReference type="Proteomes" id="UP001175000"/>
    </source>
</evidence>
<proteinExistence type="predicted"/>
<dbReference type="Proteomes" id="UP001175000">
    <property type="component" value="Unassembled WGS sequence"/>
</dbReference>
<dbReference type="EMBL" id="JAULSU010000002">
    <property type="protein sequence ID" value="KAK0627338.1"/>
    <property type="molecule type" value="Genomic_DNA"/>
</dbReference>
<reference evidence="1" key="1">
    <citation type="submission" date="2023-06" db="EMBL/GenBank/DDBJ databases">
        <title>Genome-scale phylogeny and comparative genomics of the fungal order Sordariales.</title>
        <authorList>
            <consortium name="Lawrence Berkeley National Laboratory"/>
            <person name="Hensen N."/>
            <person name="Bonometti L."/>
            <person name="Westerberg I."/>
            <person name="Brannstrom I.O."/>
            <person name="Guillou S."/>
            <person name="Cros-Aarteil S."/>
            <person name="Calhoun S."/>
            <person name="Haridas S."/>
            <person name="Kuo A."/>
            <person name="Mondo S."/>
            <person name="Pangilinan J."/>
            <person name="Riley R."/>
            <person name="Labutti K."/>
            <person name="Andreopoulos B."/>
            <person name="Lipzen A."/>
            <person name="Chen C."/>
            <person name="Yanf M."/>
            <person name="Daum C."/>
            <person name="Ng V."/>
            <person name="Clum A."/>
            <person name="Steindorff A."/>
            <person name="Ohm R."/>
            <person name="Martin F."/>
            <person name="Silar P."/>
            <person name="Natvig D."/>
            <person name="Lalanne C."/>
            <person name="Gautier V."/>
            <person name="Ament-Velasquez S.L."/>
            <person name="Kruys A."/>
            <person name="Hutchinson M.I."/>
            <person name="Powell A.J."/>
            <person name="Barry K."/>
            <person name="Miller A.N."/>
            <person name="Grigoriev I.V."/>
            <person name="Debuchy R."/>
            <person name="Gladieux P."/>
            <person name="Thoren M.H."/>
            <person name="Johannesson H."/>
        </authorList>
    </citation>
    <scope>NUCLEOTIDE SEQUENCE</scope>
    <source>
        <strain evidence="1">CBS 606.72</strain>
    </source>
</reference>
<comment type="caution">
    <text evidence="1">The sequence shown here is derived from an EMBL/GenBank/DDBJ whole genome shotgun (WGS) entry which is preliminary data.</text>
</comment>